<name>A0A1I4IFK9_9BACI</name>
<proteinExistence type="predicted"/>
<keyword evidence="2" id="KW-1185">Reference proteome</keyword>
<evidence type="ECO:0000313" key="1">
    <source>
        <dbReference type="EMBL" id="SFL53064.1"/>
    </source>
</evidence>
<accession>A0A1I4IFK9</accession>
<protein>
    <submittedName>
        <fullName evidence="1">Uncharacterized protein</fullName>
    </submittedName>
</protein>
<evidence type="ECO:0000313" key="2">
    <source>
        <dbReference type="Proteomes" id="UP000199668"/>
    </source>
</evidence>
<dbReference type="AlphaFoldDB" id="A0A1I4IFK9"/>
<organism evidence="1 2">
    <name type="scientific">Salibacterium qingdaonense</name>
    <dbReference type="NCBI Taxonomy" id="266892"/>
    <lineage>
        <taxon>Bacteria</taxon>
        <taxon>Bacillati</taxon>
        <taxon>Bacillota</taxon>
        <taxon>Bacilli</taxon>
        <taxon>Bacillales</taxon>
        <taxon>Bacillaceae</taxon>
    </lineage>
</organism>
<dbReference type="STRING" id="266892.SAMN04488054_10219"/>
<sequence>MRMFYMVKEITADGSKVYNEHVSVKCASYPSAIFYNAAILTKKGLLESA</sequence>
<gene>
    <name evidence="1" type="ORF">SAMN04488054_10219</name>
</gene>
<reference evidence="1 2" key="1">
    <citation type="submission" date="2016-10" db="EMBL/GenBank/DDBJ databases">
        <authorList>
            <person name="de Groot N.N."/>
        </authorList>
    </citation>
    <scope>NUCLEOTIDE SEQUENCE [LARGE SCALE GENOMIC DNA]</scope>
    <source>
        <strain evidence="1 2">CGMCC 1.6134</strain>
    </source>
</reference>
<dbReference type="Proteomes" id="UP000199668">
    <property type="component" value="Unassembled WGS sequence"/>
</dbReference>
<dbReference type="EMBL" id="FOTY01000002">
    <property type="protein sequence ID" value="SFL53064.1"/>
    <property type="molecule type" value="Genomic_DNA"/>
</dbReference>